<organism evidence="3 4">
    <name type="scientific">Letharia lupina</name>
    <dbReference type="NCBI Taxonomy" id="560253"/>
    <lineage>
        <taxon>Eukaryota</taxon>
        <taxon>Fungi</taxon>
        <taxon>Dikarya</taxon>
        <taxon>Ascomycota</taxon>
        <taxon>Pezizomycotina</taxon>
        <taxon>Lecanoromycetes</taxon>
        <taxon>OSLEUM clade</taxon>
        <taxon>Lecanoromycetidae</taxon>
        <taxon>Lecanorales</taxon>
        <taxon>Lecanorineae</taxon>
        <taxon>Parmeliaceae</taxon>
        <taxon>Letharia</taxon>
    </lineage>
</organism>
<feature type="signal peptide" evidence="2">
    <location>
        <begin position="1"/>
        <end position="19"/>
    </location>
</feature>
<evidence type="ECO:0000256" key="2">
    <source>
        <dbReference type="SAM" id="SignalP"/>
    </source>
</evidence>
<feature type="region of interest" description="Disordered" evidence="1">
    <location>
        <begin position="340"/>
        <end position="368"/>
    </location>
</feature>
<protein>
    <submittedName>
        <fullName evidence="3">Uncharacterized protein</fullName>
    </submittedName>
</protein>
<feature type="region of interest" description="Disordered" evidence="1">
    <location>
        <begin position="28"/>
        <end position="310"/>
    </location>
</feature>
<keyword evidence="2" id="KW-0732">Signal</keyword>
<dbReference type="AlphaFoldDB" id="A0A8H6CPH9"/>
<feature type="compositionally biased region" description="Basic and acidic residues" evidence="1">
    <location>
        <begin position="113"/>
        <end position="125"/>
    </location>
</feature>
<name>A0A8H6CPH9_9LECA</name>
<dbReference type="Proteomes" id="UP000593566">
    <property type="component" value="Unassembled WGS sequence"/>
</dbReference>
<dbReference type="EMBL" id="JACCJB010000005">
    <property type="protein sequence ID" value="KAF6226846.1"/>
    <property type="molecule type" value="Genomic_DNA"/>
</dbReference>
<keyword evidence="4" id="KW-1185">Reference proteome</keyword>
<comment type="caution">
    <text evidence="3">The sequence shown here is derived from an EMBL/GenBank/DDBJ whole genome shotgun (WGS) entry which is preliminary data.</text>
</comment>
<feature type="compositionally biased region" description="Basic and acidic residues" evidence="1">
    <location>
        <begin position="151"/>
        <end position="169"/>
    </location>
</feature>
<accession>A0A8H6CPH9</accession>
<reference evidence="3 4" key="1">
    <citation type="journal article" date="2020" name="Genomics">
        <title>Complete, high-quality genomes from long-read metagenomic sequencing of two wolf lichen thalli reveals enigmatic genome architecture.</title>
        <authorList>
            <person name="McKenzie S.K."/>
            <person name="Walston R.F."/>
            <person name="Allen J.L."/>
        </authorList>
    </citation>
    <scope>NUCLEOTIDE SEQUENCE [LARGE SCALE GENOMIC DNA]</scope>
    <source>
        <strain evidence="3">WasteWater1</strain>
    </source>
</reference>
<evidence type="ECO:0000313" key="3">
    <source>
        <dbReference type="EMBL" id="KAF6226846.1"/>
    </source>
</evidence>
<gene>
    <name evidence="3" type="ORF">HO133_008287</name>
</gene>
<dbReference type="GeneID" id="59336684"/>
<evidence type="ECO:0000256" key="1">
    <source>
        <dbReference type="SAM" id="MobiDB-lite"/>
    </source>
</evidence>
<proteinExistence type="predicted"/>
<dbReference type="PROSITE" id="PS51257">
    <property type="entry name" value="PROKAR_LIPOPROTEIN"/>
    <property type="match status" value="1"/>
</dbReference>
<feature type="chain" id="PRO_5034202134" evidence="2">
    <location>
        <begin position="20"/>
        <end position="458"/>
    </location>
</feature>
<dbReference type="RefSeq" id="XP_037155155.1">
    <property type="nucleotide sequence ID" value="XM_037299154.1"/>
</dbReference>
<sequence length="458" mass="48410">MKLSIFPPVVAVLITGCFALPALLPTSTHVSASQDPSPPRPFPAGRIVEVNDPSPPRPFPKYALEGGSPLEERDPSALSRFPTDGENEAHDPSPPRPFPAGRIVEVKYPSPPLEERDPSAPHKLVEIYTAASDPSPPRPFPKYPLDGGNPLEERDPLSRFPTGEEKEAADPSPPRPFPAGRVIEVKEPSPSDTIGPRSPSPLLRTAEGSAAEANDPSPPRPFPAGRVVEVKDPSPSDAVEPRSPSPLLRKTSGSGAEAEANDPSPPRPFPAGHPVDIDPRGEDPQLPPHRGHGGYFPPSNPPVSDPTAPAMEADRANADLDPDCARGKCPLNRPDCCRPHAQHGPPNILSRIPRPASPTPTPRDQGHPIPPHHLPCTATITSFRHFRPLNGPGAASTAYGATVTLPHELDCGACRALTVTTVHIGNGPAVRTSGPAPTVTVSATTTEYVPVCSPFVLL</sequence>
<evidence type="ECO:0000313" key="4">
    <source>
        <dbReference type="Proteomes" id="UP000593566"/>
    </source>
</evidence>